<dbReference type="Pfam" id="PF01709">
    <property type="entry name" value="Transcrip_reg"/>
    <property type="match status" value="1"/>
</dbReference>
<dbReference type="InterPro" id="IPR048300">
    <property type="entry name" value="TACO1_YebC-like_2nd/3rd_dom"/>
</dbReference>
<evidence type="ECO:0000259" key="7">
    <source>
        <dbReference type="Pfam" id="PF01709"/>
    </source>
</evidence>
<dbReference type="Gene3D" id="3.30.70.980">
    <property type="match status" value="2"/>
</dbReference>
<keyword evidence="10" id="KW-1185">Reference proteome</keyword>
<dbReference type="NCBIfam" id="TIGR01033">
    <property type="entry name" value="YebC/PmpR family DNA-binding transcriptional regulator"/>
    <property type="match status" value="1"/>
</dbReference>
<dbReference type="GO" id="GO:0005737">
    <property type="term" value="C:cytoplasm"/>
    <property type="evidence" value="ECO:0007669"/>
    <property type="project" value="UniProtKB-SubCell"/>
</dbReference>
<dbReference type="FunFam" id="1.10.10.200:FF:000002">
    <property type="entry name" value="Probable transcriptional regulatory protein CLM62_37755"/>
    <property type="match status" value="1"/>
</dbReference>
<evidence type="ECO:0000256" key="1">
    <source>
        <dbReference type="ARBA" id="ARBA00008724"/>
    </source>
</evidence>
<gene>
    <name evidence="9" type="ORF">DFR64_0993</name>
</gene>
<dbReference type="InterPro" id="IPR002876">
    <property type="entry name" value="Transcrip_reg_TACO1-like"/>
</dbReference>
<keyword evidence="4 5" id="KW-0804">Transcription</keyword>
<dbReference type="NCBIfam" id="NF009044">
    <property type="entry name" value="PRK12378.1"/>
    <property type="match status" value="1"/>
</dbReference>
<accession>A0A347ZSM7</accession>
<evidence type="ECO:0000256" key="2">
    <source>
        <dbReference type="ARBA" id="ARBA00023015"/>
    </source>
</evidence>
<comment type="subcellular location">
    <subcellularLocation>
        <location evidence="5">Cytoplasm</location>
    </subcellularLocation>
</comment>
<evidence type="ECO:0000313" key="10">
    <source>
        <dbReference type="Proteomes" id="UP000256388"/>
    </source>
</evidence>
<dbReference type="PANTHER" id="PTHR12532">
    <property type="entry name" value="TRANSLATIONAL ACTIVATOR OF CYTOCHROME C OXIDASE 1"/>
    <property type="match status" value="1"/>
</dbReference>
<feature type="domain" description="TACO1/YebC-like second and third" evidence="7">
    <location>
        <begin position="84"/>
        <end position="238"/>
    </location>
</feature>
<dbReference type="Proteomes" id="UP000256388">
    <property type="component" value="Unassembled WGS sequence"/>
</dbReference>
<keyword evidence="2 5" id="KW-0805">Transcription regulation</keyword>
<dbReference type="PANTHER" id="PTHR12532:SF0">
    <property type="entry name" value="TRANSLATIONAL ACTIVATOR OF CYTOCHROME C OXIDASE 1"/>
    <property type="match status" value="1"/>
</dbReference>
<dbReference type="InterPro" id="IPR026564">
    <property type="entry name" value="Transcrip_reg_TACO1-like_dom3"/>
</dbReference>
<dbReference type="OrthoDB" id="9781053at2"/>
<evidence type="ECO:0000256" key="4">
    <source>
        <dbReference type="ARBA" id="ARBA00023163"/>
    </source>
</evidence>
<comment type="similarity">
    <text evidence="1 5">Belongs to the TACO1 family.</text>
</comment>
<name>A0A347ZSM7_9CHLR</name>
<dbReference type="InterPro" id="IPR017856">
    <property type="entry name" value="Integrase-like_N"/>
</dbReference>
<evidence type="ECO:0000313" key="9">
    <source>
        <dbReference type="EMBL" id="REG11119.1"/>
    </source>
</evidence>
<evidence type="ECO:0000256" key="3">
    <source>
        <dbReference type="ARBA" id="ARBA00023125"/>
    </source>
</evidence>
<proteinExistence type="inferred from homology"/>
<dbReference type="EMBL" id="QUMS01000001">
    <property type="protein sequence ID" value="REG11119.1"/>
    <property type="molecule type" value="Genomic_DNA"/>
</dbReference>
<evidence type="ECO:0000256" key="6">
    <source>
        <dbReference type="SAM" id="MobiDB-lite"/>
    </source>
</evidence>
<dbReference type="InterPro" id="IPR029072">
    <property type="entry name" value="YebC-like"/>
</dbReference>
<keyword evidence="5" id="KW-0963">Cytoplasm</keyword>
<dbReference type="Pfam" id="PF20772">
    <property type="entry name" value="TACO1_YebC_N"/>
    <property type="match status" value="1"/>
</dbReference>
<reference evidence="9 10" key="1">
    <citation type="submission" date="2018-08" db="EMBL/GenBank/DDBJ databases">
        <title>Genomic Encyclopedia of Type Strains, Phase IV (KMG-IV): sequencing the most valuable type-strain genomes for metagenomic binning, comparative biology and taxonomic classification.</title>
        <authorList>
            <person name="Goeker M."/>
        </authorList>
    </citation>
    <scope>NUCLEOTIDE SEQUENCE [LARGE SCALE GENOMIC DNA]</scope>
    <source>
        <strain evidence="9 10">DSM 23923</strain>
    </source>
</reference>
<sequence length="251" mass="27882">MSGHNKWSTIKRKKGAADAKRGQLFTRLAREIAIAASEGGSDPEANFKLRLAVDRARRESMPKDNIDRAIKRGTGEGKDNTEIERITYEGYAANGIAVMIDCLTENRNRTVAEIRHVLSHSGGSMAELGAVSWQFDHICYFSIPAKGVDFDKVFELAVEGGADDVTSDDEYIEIFAPLEAFKGISDKLKEAGVEPEEAELRFQPKQELELDTEKTLKVMHVIELLEDLDDVQNVFSNLSMSDEALSELEAE</sequence>
<dbReference type="HAMAP" id="MF_00693">
    <property type="entry name" value="Transcrip_reg_TACO1"/>
    <property type="match status" value="1"/>
</dbReference>
<evidence type="ECO:0000259" key="8">
    <source>
        <dbReference type="Pfam" id="PF20772"/>
    </source>
</evidence>
<feature type="domain" description="TACO1/YebC-like N-terminal" evidence="8">
    <location>
        <begin position="5"/>
        <end position="76"/>
    </location>
</feature>
<dbReference type="InterPro" id="IPR049083">
    <property type="entry name" value="TACO1_YebC_N"/>
</dbReference>
<dbReference type="SUPFAM" id="SSF75625">
    <property type="entry name" value="YebC-like"/>
    <property type="match status" value="1"/>
</dbReference>
<evidence type="ECO:0000256" key="5">
    <source>
        <dbReference type="HAMAP-Rule" id="MF_00693"/>
    </source>
</evidence>
<dbReference type="NCBIfam" id="NF001030">
    <property type="entry name" value="PRK00110.1"/>
    <property type="match status" value="1"/>
</dbReference>
<comment type="caution">
    <text evidence="9">The sequence shown here is derived from an EMBL/GenBank/DDBJ whole genome shotgun (WGS) entry which is preliminary data.</text>
</comment>
<dbReference type="Gene3D" id="1.10.10.200">
    <property type="match status" value="1"/>
</dbReference>
<keyword evidence="3 5" id="KW-0238">DNA-binding</keyword>
<organism evidence="9 10">
    <name type="scientific">Pelolinea submarina</name>
    <dbReference type="NCBI Taxonomy" id="913107"/>
    <lineage>
        <taxon>Bacteria</taxon>
        <taxon>Bacillati</taxon>
        <taxon>Chloroflexota</taxon>
        <taxon>Anaerolineae</taxon>
        <taxon>Anaerolineales</taxon>
        <taxon>Anaerolineaceae</taxon>
        <taxon>Pelolinea</taxon>
    </lineage>
</organism>
<dbReference type="GO" id="GO:0006355">
    <property type="term" value="P:regulation of DNA-templated transcription"/>
    <property type="evidence" value="ECO:0007669"/>
    <property type="project" value="UniProtKB-UniRule"/>
</dbReference>
<dbReference type="RefSeq" id="WP_116224261.1">
    <property type="nucleotide sequence ID" value="NZ_AP018437.1"/>
</dbReference>
<feature type="region of interest" description="Disordered" evidence="6">
    <location>
        <begin position="1"/>
        <end position="20"/>
    </location>
</feature>
<protein>
    <recommendedName>
        <fullName evidence="5">Probable transcriptional regulatory protein DFR64_0993</fullName>
    </recommendedName>
</protein>
<dbReference type="GO" id="GO:0003677">
    <property type="term" value="F:DNA binding"/>
    <property type="evidence" value="ECO:0007669"/>
    <property type="project" value="UniProtKB-UniRule"/>
</dbReference>
<dbReference type="AlphaFoldDB" id="A0A347ZSM7"/>